<dbReference type="RefSeq" id="WP_184867900.1">
    <property type="nucleotide sequence ID" value="NZ_BAAAWY010000023.1"/>
</dbReference>
<dbReference type="InterPro" id="IPR017792">
    <property type="entry name" value="UAAP1"/>
</dbReference>
<keyword evidence="3" id="KW-1185">Reference proteome</keyword>
<name>A0A7W9KP87_9PSEU</name>
<dbReference type="PANTHER" id="PTHR31527:SF0">
    <property type="entry name" value="RE64534P"/>
    <property type="match status" value="1"/>
</dbReference>
<comment type="caution">
    <text evidence="2">The sequence shown here is derived from an EMBL/GenBank/DDBJ whole genome shotgun (WGS) entry which is preliminary data.</text>
</comment>
<dbReference type="NCBIfam" id="TIGR03425">
    <property type="entry name" value="urea_degr_2"/>
    <property type="match status" value="1"/>
</dbReference>
<dbReference type="PANTHER" id="PTHR31527">
    <property type="entry name" value="RE64534P"/>
    <property type="match status" value="1"/>
</dbReference>
<dbReference type="Pfam" id="PF09347">
    <property type="entry name" value="DUF1989"/>
    <property type="match status" value="1"/>
</dbReference>
<gene>
    <name evidence="2" type="ORF">BJ998_007402</name>
</gene>
<reference evidence="2 3" key="1">
    <citation type="submission" date="2020-08" db="EMBL/GenBank/DDBJ databases">
        <title>Sequencing the genomes of 1000 actinobacteria strains.</title>
        <authorList>
            <person name="Klenk H.-P."/>
        </authorList>
    </citation>
    <scope>NUCLEOTIDE SEQUENCE [LARGE SCALE GENOMIC DNA]</scope>
    <source>
        <strain evidence="2 3">DSM 43851</strain>
    </source>
</reference>
<dbReference type="InterPro" id="IPR018959">
    <property type="entry name" value="DUF1989"/>
</dbReference>
<dbReference type="EMBL" id="JACHIR010000001">
    <property type="protein sequence ID" value="MBB5896206.1"/>
    <property type="molecule type" value="Genomic_DNA"/>
</dbReference>
<evidence type="ECO:0000313" key="2">
    <source>
        <dbReference type="EMBL" id="MBB5896206.1"/>
    </source>
</evidence>
<accession>A0A7W9KP87</accession>
<sequence length="235" mass="25319">MSDVLVSHEIPAGAAWSVLVRRGRELRLTALGPGANCSTLLFTAQHPVDRLNIPDTLKAQMAATIRPPMVLMSDRGLALCSVTGSSLPWHDALCGHSTDTHVARFGPSSYQRDGNAWRRSARAGLLAELRKHGRDTADLHGCVNFFAKAATADDAAGTLTFQPDHATTGDWVALRAEIDVLVVLSTAPHPLDPRWAPQPVRAEVRAVDPPGPDDASWTFRAESERALLLSKEVLA</sequence>
<evidence type="ECO:0000259" key="1">
    <source>
        <dbReference type="Pfam" id="PF09347"/>
    </source>
</evidence>
<feature type="domain" description="DUF1989" evidence="1">
    <location>
        <begin position="9"/>
        <end position="181"/>
    </location>
</feature>
<evidence type="ECO:0000313" key="3">
    <source>
        <dbReference type="Proteomes" id="UP000585638"/>
    </source>
</evidence>
<protein>
    <recommendedName>
        <fullName evidence="1">DUF1989 domain-containing protein</fullName>
    </recommendedName>
</protein>
<dbReference type="AlphaFoldDB" id="A0A7W9KP87"/>
<proteinExistence type="predicted"/>
<dbReference type="Proteomes" id="UP000585638">
    <property type="component" value="Unassembled WGS sequence"/>
</dbReference>
<organism evidence="2 3">
    <name type="scientific">Kutzneria kofuensis</name>
    <dbReference type="NCBI Taxonomy" id="103725"/>
    <lineage>
        <taxon>Bacteria</taxon>
        <taxon>Bacillati</taxon>
        <taxon>Actinomycetota</taxon>
        <taxon>Actinomycetes</taxon>
        <taxon>Pseudonocardiales</taxon>
        <taxon>Pseudonocardiaceae</taxon>
        <taxon>Kutzneria</taxon>
    </lineage>
</organism>